<dbReference type="RefSeq" id="XP_025464777.1">
    <property type="nucleotide sequence ID" value="XM_025605957.1"/>
</dbReference>
<name>A0A317VZV5_9EURO</name>
<dbReference type="GeneID" id="37108100"/>
<protein>
    <submittedName>
        <fullName evidence="1">Uncharacterized protein</fullName>
    </submittedName>
</protein>
<dbReference type="Proteomes" id="UP000246702">
    <property type="component" value="Unassembled WGS sequence"/>
</dbReference>
<keyword evidence="2" id="KW-1185">Reference proteome</keyword>
<dbReference type="AlphaFoldDB" id="A0A317VZV5"/>
<gene>
    <name evidence="1" type="ORF">BO94DRAFT_178287</name>
</gene>
<sequence length="110" mass="12295">MVQGTGRNWVFAYTVRSSVLHIPIGRKWGEPPPAPRFLHITYFWTLLRTFPPSANAMVGHAVIIMTCLQWRAFLGEGNTTKYCQGNKGRAAPLSVSWTDHLFRFSGGGSD</sequence>
<reference evidence="1 2" key="1">
    <citation type="submission" date="2016-12" db="EMBL/GenBank/DDBJ databases">
        <title>The genomes of Aspergillus section Nigri reveals drivers in fungal speciation.</title>
        <authorList>
            <consortium name="DOE Joint Genome Institute"/>
            <person name="Vesth T.C."/>
            <person name="Nybo J."/>
            <person name="Theobald S."/>
            <person name="Brandl J."/>
            <person name="Frisvad J.C."/>
            <person name="Nielsen K.F."/>
            <person name="Lyhne E.K."/>
            <person name="Kogle M.E."/>
            <person name="Kuo A."/>
            <person name="Riley R."/>
            <person name="Clum A."/>
            <person name="Nolan M."/>
            <person name="Lipzen A."/>
            <person name="Salamov A."/>
            <person name="Henrissat B."/>
            <person name="Wiebenga A."/>
            <person name="De Vries R.P."/>
            <person name="Grigoriev I.V."/>
            <person name="Mortensen U.H."/>
            <person name="Andersen M.R."/>
            <person name="Baker S.E."/>
        </authorList>
    </citation>
    <scope>NUCLEOTIDE SEQUENCE [LARGE SCALE GENOMIC DNA]</scope>
    <source>
        <strain evidence="1 2">CBS 115572</strain>
    </source>
</reference>
<evidence type="ECO:0000313" key="1">
    <source>
        <dbReference type="EMBL" id="PWY78468.1"/>
    </source>
</evidence>
<proteinExistence type="predicted"/>
<organism evidence="1 2">
    <name type="scientific">Aspergillus sclerotioniger CBS 115572</name>
    <dbReference type="NCBI Taxonomy" id="1450535"/>
    <lineage>
        <taxon>Eukaryota</taxon>
        <taxon>Fungi</taxon>
        <taxon>Dikarya</taxon>
        <taxon>Ascomycota</taxon>
        <taxon>Pezizomycotina</taxon>
        <taxon>Eurotiomycetes</taxon>
        <taxon>Eurotiomycetidae</taxon>
        <taxon>Eurotiales</taxon>
        <taxon>Aspergillaceae</taxon>
        <taxon>Aspergillus</taxon>
        <taxon>Aspergillus subgen. Circumdati</taxon>
    </lineage>
</organism>
<accession>A0A317VZV5</accession>
<evidence type="ECO:0000313" key="2">
    <source>
        <dbReference type="Proteomes" id="UP000246702"/>
    </source>
</evidence>
<comment type="caution">
    <text evidence="1">The sequence shown here is derived from an EMBL/GenBank/DDBJ whole genome shotgun (WGS) entry which is preliminary data.</text>
</comment>
<dbReference type="EMBL" id="MSFK01000024">
    <property type="protein sequence ID" value="PWY78468.1"/>
    <property type="molecule type" value="Genomic_DNA"/>
</dbReference>
<dbReference type="OrthoDB" id="10467520at2759"/>